<proteinExistence type="predicted"/>
<evidence type="ECO:0000256" key="6">
    <source>
        <dbReference type="ARBA" id="ARBA00023098"/>
    </source>
</evidence>
<dbReference type="Pfam" id="PF00106">
    <property type="entry name" value="adh_short"/>
    <property type="match status" value="1"/>
</dbReference>
<keyword evidence="4" id="KW-0521">NADP</keyword>
<dbReference type="STRING" id="78915.A0A4P9XG82"/>
<evidence type="ECO:0000256" key="5">
    <source>
        <dbReference type="ARBA" id="ARBA00023002"/>
    </source>
</evidence>
<dbReference type="GO" id="GO:0030497">
    <property type="term" value="P:fatty acid elongation"/>
    <property type="evidence" value="ECO:0007669"/>
    <property type="project" value="TreeGrafter"/>
</dbReference>
<evidence type="ECO:0000256" key="8">
    <source>
        <dbReference type="SAM" id="Phobius"/>
    </source>
</evidence>
<keyword evidence="3" id="KW-0276">Fatty acid metabolism</keyword>
<evidence type="ECO:0000313" key="10">
    <source>
        <dbReference type="Proteomes" id="UP000271241"/>
    </source>
</evidence>
<dbReference type="PANTHER" id="PTHR43086">
    <property type="entry name" value="VERY-LONG-CHAIN 3-OXOOACYL-COA REDUCTASE"/>
    <property type="match status" value="1"/>
</dbReference>
<protein>
    <submittedName>
        <fullName evidence="9">Uncharacterized protein</fullName>
    </submittedName>
</protein>
<keyword evidence="2" id="KW-0444">Lipid biosynthesis</keyword>
<dbReference type="GO" id="GO:0005783">
    <property type="term" value="C:endoplasmic reticulum"/>
    <property type="evidence" value="ECO:0007669"/>
    <property type="project" value="TreeGrafter"/>
</dbReference>
<organism evidence="9 10">
    <name type="scientific">Thamnocephalis sphaerospora</name>
    <dbReference type="NCBI Taxonomy" id="78915"/>
    <lineage>
        <taxon>Eukaryota</taxon>
        <taxon>Fungi</taxon>
        <taxon>Fungi incertae sedis</taxon>
        <taxon>Zoopagomycota</taxon>
        <taxon>Zoopagomycotina</taxon>
        <taxon>Zoopagomycetes</taxon>
        <taxon>Zoopagales</taxon>
        <taxon>Sigmoideomycetaceae</taxon>
        <taxon>Thamnocephalis</taxon>
    </lineage>
</organism>
<keyword evidence="5" id="KW-0560">Oxidoreductase</keyword>
<feature type="transmembrane region" description="Helical" evidence="8">
    <location>
        <begin position="45"/>
        <end position="66"/>
    </location>
</feature>
<reference evidence="10" key="1">
    <citation type="journal article" date="2018" name="Nat. Microbiol.">
        <title>Leveraging single-cell genomics to expand the fungal tree of life.</title>
        <authorList>
            <person name="Ahrendt S.R."/>
            <person name="Quandt C.A."/>
            <person name="Ciobanu D."/>
            <person name="Clum A."/>
            <person name="Salamov A."/>
            <person name="Andreopoulos B."/>
            <person name="Cheng J.F."/>
            <person name="Woyke T."/>
            <person name="Pelin A."/>
            <person name="Henrissat B."/>
            <person name="Reynolds N.K."/>
            <person name="Benny G.L."/>
            <person name="Smith M.E."/>
            <person name="James T.Y."/>
            <person name="Grigoriev I.V."/>
        </authorList>
    </citation>
    <scope>NUCLEOTIDE SEQUENCE [LARGE SCALE GENOMIC DNA]</scope>
    <source>
        <strain evidence="10">RSA 1356</strain>
    </source>
</reference>
<dbReference type="PANTHER" id="PTHR43086:SF2">
    <property type="entry name" value="HYDROXYSTEROID DEHYDROGENASE-LIKE PROTEIN 1"/>
    <property type="match status" value="1"/>
</dbReference>
<evidence type="ECO:0000256" key="1">
    <source>
        <dbReference type="ARBA" id="ARBA00005194"/>
    </source>
</evidence>
<evidence type="ECO:0000313" key="9">
    <source>
        <dbReference type="EMBL" id="RKP04578.1"/>
    </source>
</evidence>
<dbReference type="GO" id="GO:0016491">
    <property type="term" value="F:oxidoreductase activity"/>
    <property type="evidence" value="ECO:0007669"/>
    <property type="project" value="UniProtKB-KW"/>
</dbReference>
<keyword evidence="8" id="KW-0812">Transmembrane</keyword>
<gene>
    <name evidence="9" type="ORF">THASP1DRAFT_33639</name>
</gene>
<dbReference type="Proteomes" id="UP000271241">
    <property type="component" value="Unassembled WGS sequence"/>
</dbReference>
<dbReference type="EMBL" id="KZ993611">
    <property type="protein sequence ID" value="RKP04578.1"/>
    <property type="molecule type" value="Genomic_DNA"/>
</dbReference>
<keyword evidence="10" id="KW-1185">Reference proteome</keyword>
<evidence type="ECO:0000256" key="4">
    <source>
        <dbReference type="ARBA" id="ARBA00022857"/>
    </source>
</evidence>
<name>A0A4P9XG82_9FUNG</name>
<evidence type="ECO:0000256" key="2">
    <source>
        <dbReference type="ARBA" id="ARBA00022516"/>
    </source>
</evidence>
<evidence type="ECO:0000256" key="3">
    <source>
        <dbReference type="ARBA" id="ARBA00022832"/>
    </source>
</evidence>
<dbReference type="AlphaFoldDB" id="A0A4P9XG82"/>
<sequence>MVTSQMTDRRNGLIINVGSIAAITPSPLLPVYTGAKAFIRSWSQALGSGLADKGVVVVCLDVYFVLSNMFKRHNASYMVPTADAYVKHVLKRIGLTEGASVPYANSPYLPHAALIWAVEHLVPSKWMLDHGYLFLLSHHRGMQISALKERLAKRAKEAAAQRAE</sequence>
<keyword evidence="8" id="KW-1133">Transmembrane helix</keyword>
<dbReference type="InterPro" id="IPR036291">
    <property type="entry name" value="NAD(P)-bd_dom_sf"/>
</dbReference>
<keyword evidence="7" id="KW-0275">Fatty acid biosynthesis</keyword>
<keyword evidence="6" id="KW-0443">Lipid metabolism</keyword>
<dbReference type="PROSITE" id="PS00061">
    <property type="entry name" value="ADH_SHORT"/>
    <property type="match status" value="1"/>
</dbReference>
<dbReference type="InterPro" id="IPR002347">
    <property type="entry name" value="SDR_fam"/>
</dbReference>
<evidence type="ECO:0000256" key="7">
    <source>
        <dbReference type="ARBA" id="ARBA00023160"/>
    </source>
</evidence>
<feature type="transmembrane region" description="Helical" evidence="8">
    <location>
        <begin position="12"/>
        <end position="33"/>
    </location>
</feature>
<dbReference type="Gene3D" id="3.40.50.720">
    <property type="entry name" value="NAD(P)-binding Rossmann-like Domain"/>
    <property type="match status" value="1"/>
</dbReference>
<keyword evidence="8" id="KW-0472">Membrane</keyword>
<dbReference type="InterPro" id="IPR020904">
    <property type="entry name" value="Sc_DH/Rdtase_CS"/>
</dbReference>
<dbReference type="OrthoDB" id="5545019at2759"/>
<comment type="pathway">
    <text evidence="1">Lipid metabolism; fatty acid biosynthesis.</text>
</comment>
<dbReference type="SUPFAM" id="SSF51735">
    <property type="entry name" value="NAD(P)-binding Rossmann-fold domains"/>
    <property type="match status" value="1"/>
</dbReference>
<accession>A0A4P9XG82</accession>